<sequence length="163" mass="19206">MLPKIERWIDQTILDFKDKRHSCDQFSSEFDGYYTKDFLFKSHFVVVDEIPKPTFPELYQAGLGDFVDMEVAGITYKDTYFVMAPYAMDLSLHFHELVHVHQWALLGPEVFIQRYITEIQTYGYNSAPLEVMAYSLQDQFMERTSPIDVSKYVQGEIEEAYRL</sequence>
<reference evidence="1" key="1">
    <citation type="journal article" date="2022" name="Arch. Microbiol.">
        <title>Microbulbifer okhotskensis sp. nov., isolated from a deep bottom sediment of the Okhotsk Sea.</title>
        <authorList>
            <person name="Romanenko L."/>
            <person name="Kurilenko V."/>
            <person name="Otstavnykh N."/>
            <person name="Velansky P."/>
            <person name="Isaeva M."/>
            <person name="Mikhailov V."/>
        </authorList>
    </citation>
    <scope>NUCLEOTIDE SEQUENCE</scope>
    <source>
        <strain evidence="1">OS29</strain>
    </source>
</reference>
<evidence type="ECO:0000313" key="2">
    <source>
        <dbReference type="Proteomes" id="UP001139028"/>
    </source>
</evidence>
<comment type="caution">
    <text evidence="1">The sequence shown here is derived from an EMBL/GenBank/DDBJ whole genome shotgun (WGS) entry which is preliminary data.</text>
</comment>
<gene>
    <name evidence="1" type="ORF">MO867_14345</name>
</gene>
<dbReference type="Proteomes" id="UP001139028">
    <property type="component" value="Unassembled WGS sequence"/>
</dbReference>
<accession>A0A9X2EPM9</accession>
<name>A0A9X2EPM9_9GAMM</name>
<evidence type="ECO:0000313" key="1">
    <source>
        <dbReference type="EMBL" id="MCO1335516.1"/>
    </source>
</evidence>
<proteinExistence type="predicted"/>
<protein>
    <recommendedName>
        <fullName evidence="3">DUF4157 domain-containing protein</fullName>
    </recommendedName>
</protein>
<organism evidence="1 2">
    <name type="scientific">Microbulbifer okhotskensis</name>
    <dbReference type="NCBI Taxonomy" id="2926617"/>
    <lineage>
        <taxon>Bacteria</taxon>
        <taxon>Pseudomonadati</taxon>
        <taxon>Pseudomonadota</taxon>
        <taxon>Gammaproteobacteria</taxon>
        <taxon>Cellvibrionales</taxon>
        <taxon>Microbulbiferaceae</taxon>
        <taxon>Microbulbifer</taxon>
    </lineage>
</organism>
<evidence type="ECO:0008006" key="3">
    <source>
        <dbReference type="Google" id="ProtNLM"/>
    </source>
</evidence>
<keyword evidence="2" id="KW-1185">Reference proteome</keyword>
<dbReference type="EMBL" id="JALBWM010000066">
    <property type="protein sequence ID" value="MCO1335516.1"/>
    <property type="molecule type" value="Genomic_DNA"/>
</dbReference>
<dbReference type="AlphaFoldDB" id="A0A9X2EPM9"/>
<dbReference type="RefSeq" id="WP_252470239.1">
    <property type="nucleotide sequence ID" value="NZ_JALBWM010000066.1"/>
</dbReference>